<keyword evidence="1" id="KW-0175">Coiled coil</keyword>
<dbReference type="AlphaFoldDB" id="A0A0F9IUL4"/>
<sequence>AVTDNVADLRRFLDDIVRNPPEGFGAGAAAGRVVEARIFPKQAELNKLQSRLDSAEAKLGKAEDAVTNYEKGDINVEDKLQEAVNARQLEVDKIQERIDPLLTELDALTSTPEIEAVKKLIAKREQAVYNLSRRGMPATRTRQLLAESEAKLERLQSEAIGPGTFPGPEAEGVVFKKPTAIGRIPVARDFPSPPSPGMPPPVKPPVPGDLPPPGEGGDTLFDAAITKLSSLIKQAKKPTRGQELLRHEEMQRRFGLVSERLKTGEGTPVEVAARAKAALGGERAKIAFEPVMPAMTGEEVQALVLRANTFDFGLGRTAENVRAADALAKALLGELPQKAEMELLEQVYGAQLVQALMGKGPISHQIYRNIMDLGLLPKTFLTFLDHSFPGRQGLKLSPSHPMSWVESAWYGLKAMGREKVAMDLVKARAADSTPILVREGETVRTIPYGRFKKMIDVYEAPFGETATLAERSEAFPSHFARKIPLLGKLVKISERAYLTSGNEIRHTVTRGLLLNANLGNEPIDLATARGFAALVNRATGRGTIGIDEIAPIVNQLQFAIRYRVSPWQWVSHAVLRNPLDPVSRPVQREAIKQVLSFVTAGTTLMYLLNTSGLADVEANPLSADWGKAKIGKIRIDIWGHMQQITRAVAMIYKGERETSTGERVETDWEETGWRYFRAGSSPGFGLGVDLYTGETIVGEDMEPSLGNIRTQLFNRLTPLAWQDIIDGVREEGVRGGLISTLALAGIGVQSYETFAQERARDFQKETGMDFDYANSGHWAILRTNKALKDKYGELGDVATETQEFLTEQMQELQLPDMAQRMSSGVADSQVFSSFREAWEDFEGIRAKAAARIAFGRDRDPADDPAFQRYMDIDRNDPKYKDPVTFEIDYGAYRRDKDAAFEKLHPAIQEAFSLVGAPDPEVAEWATLYAMSRNLRRQLYSMSKWEGLTPEQSPDPEVAEWATLYAMSRNLRRQLYSMPKWEGLTPEQSRRLDQFSREVRRRAPQIAEQMGERVSEASVAQALAEEQGQPGLAEWFIALQSSTKRDELRNPPYEDFLSDNKVGLQLFFQDLYSQALLERIGVIEGEPPGMGAMKPMSGLEPL</sequence>
<protein>
    <recommendedName>
        <fullName evidence="4">Large polyvalent protein associated domain-containing protein</fullName>
    </recommendedName>
</protein>
<gene>
    <name evidence="3" type="ORF">LCGC14_1612460</name>
</gene>
<feature type="coiled-coil region" evidence="1">
    <location>
        <begin position="45"/>
        <end position="97"/>
    </location>
</feature>
<evidence type="ECO:0000256" key="1">
    <source>
        <dbReference type="SAM" id="Coils"/>
    </source>
</evidence>
<reference evidence="3" key="1">
    <citation type="journal article" date="2015" name="Nature">
        <title>Complex archaea that bridge the gap between prokaryotes and eukaryotes.</title>
        <authorList>
            <person name="Spang A."/>
            <person name="Saw J.H."/>
            <person name="Jorgensen S.L."/>
            <person name="Zaremba-Niedzwiedzka K."/>
            <person name="Martijn J."/>
            <person name="Lind A.E."/>
            <person name="van Eijk R."/>
            <person name="Schleper C."/>
            <person name="Guy L."/>
            <person name="Ettema T.J."/>
        </authorList>
    </citation>
    <scope>NUCLEOTIDE SEQUENCE</scope>
</reference>
<feature type="compositionally biased region" description="Pro residues" evidence="2">
    <location>
        <begin position="191"/>
        <end position="213"/>
    </location>
</feature>
<comment type="caution">
    <text evidence="3">The sequence shown here is derived from an EMBL/GenBank/DDBJ whole genome shotgun (WGS) entry which is preliminary data.</text>
</comment>
<evidence type="ECO:0000313" key="3">
    <source>
        <dbReference type="EMBL" id="KKM23709.1"/>
    </source>
</evidence>
<evidence type="ECO:0000256" key="2">
    <source>
        <dbReference type="SAM" id="MobiDB-lite"/>
    </source>
</evidence>
<evidence type="ECO:0008006" key="4">
    <source>
        <dbReference type="Google" id="ProtNLM"/>
    </source>
</evidence>
<feature type="non-terminal residue" evidence="3">
    <location>
        <position position="1"/>
    </location>
</feature>
<name>A0A0F9IUL4_9ZZZZ</name>
<feature type="non-terminal residue" evidence="3">
    <location>
        <position position="1101"/>
    </location>
</feature>
<organism evidence="3">
    <name type="scientific">marine sediment metagenome</name>
    <dbReference type="NCBI Taxonomy" id="412755"/>
    <lineage>
        <taxon>unclassified sequences</taxon>
        <taxon>metagenomes</taxon>
        <taxon>ecological metagenomes</taxon>
    </lineage>
</organism>
<feature type="region of interest" description="Disordered" evidence="2">
    <location>
        <begin position="190"/>
        <end position="213"/>
    </location>
</feature>
<dbReference type="EMBL" id="LAZR01013069">
    <property type="protein sequence ID" value="KKM23709.1"/>
    <property type="molecule type" value="Genomic_DNA"/>
</dbReference>
<proteinExistence type="predicted"/>
<accession>A0A0F9IUL4</accession>